<dbReference type="Proteomes" id="UP001170624">
    <property type="component" value="Unassembled WGS sequence"/>
</dbReference>
<sequence>MAEFHLPLSQVRCMNCANKIKAALTALPNTTADVDTKQARVSTEEPLHTVFTAIEHLGYGVGQQHSLPLAGLSCGRCVAKVQQVFDQHPLVSKATVTKHQLDISGLISTQEISEIVTVLGYRVEQQPTITLALSGLSCGKCVAKVEKVLSEQADISQFSVTKNTAVISSALTTGTLIELIEQLGFQASVTPPEFRDTTASTDNETSAVTKSAGVETDQEQHQANTNNDTETTTQAEDPANQQTTQFLLTGMTCASCVSSVEKAILGVAGVQTANINLAERTALVSGTAVNIDIITAVIEAGYGAEVSEDEHARRQRQQEQQTTSYKTHIRNAIIALSIGIPLMAWGVFGGSMMIESKASQIGWGLIGLITLGLLVTTGRHFYVNAYKAFLHHRASMDTLVALGTGAAWLYSTLVVIAPDWFPPQARHVYYEASAMILGLITLGHALEAKARTRTSQAIERLIDLQPQTAIIVHNGEEIEVALDQVQKGMLVRLRPGSKVPVDGVVEQGDTYIDESMLTGEPLAVNKQQGDTIHAGTINQHGSLLFKAEQIGNDTMLARIIQLVRQAQSSKPALAKLADSISAIFVPAVMIIATITAMAWYYFGPQPSAVYMLVTATTVLIIACPCALGLATPMSVTVGIGRAAEYGVLIRDAEAMQVAANIDTVVLDKTGTITEGKPRVTETISYGSHNKQTLLALAASLELHSEHPLAKAFVQEAQAQSLTLNDNVQFKAIPGLGVVGSLGTPATDTHYELLLGNASLLEQHGISTEMAQADNQKLAQTGATVVFFAVNHVLAGVFAVSDPLRADSAEAISRLKAMKLNVVMLTGDTEATAQAIAQQAGIDRVIAGVLPDGKAQLITDLQQQGQRIAMVGDGINDAPALAQAEVGLAMGGGSDVAIESAQFTLMRHSLHGVADALQLSQATLNNMKQNLFGAFIYNSLGIPVAAGLLFPFTGTLLSPVVAGAAMALSSITVVSNANRLRLFTPNKKES</sequence>
<evidence type="ECO:0000256" key="5">
    <source>
        <dbReference type="ARBA" id="ARBA00022448"/>
    </source>
</evidence>
<keyword evidence="18" id="KW-0406">Ion transport</keyword>
<dbReference type="InterPro" id="IPR018303">
    <property type="entry name" value="ATPase_P-typ_P_site"/>
</dbReference>
<evidence type="ECO:0000256" key="15">
    <source>
        <dbReference type="ARBA" id="ARBA00022967"/>
    </source>
</evidence>
<evidence type="ECO:0000313" key="26">
    <source>
        <dbReference type="EMBL" id="MDO6543494.1"/>
    </source>
</evidence>
<dbReference type="GO" id="GO:0005886">
    <property type="term" value="C:plasma membrane"/>
    <property type="evidence" value="ECO:0007669"/>
    <property type="project" value="UniProtKB-SubCell"/>
</dbReference>
<keyword evidence="7" id="KW-0597">Phosphoprotein</keyword>
<feature type="transmembrane region" description="Helical" evidence="23">
    <location>
        <begin position="580"/>
        <end position="602"/>
    </location>
</feature>
<reference evidence="26" key="1">
    <citation type="submission" date="2023-07" db="EMBL/GenBank/DDBJ databases">
        <title>Genome content predicts the carbon catabolic preferences of heterotrophic bacteria.</title>
        <authorList>
            <person name="Gralka M."/>
        </authorList>
    </citation>
    <scope>NUCLEOTIDE SEQUENCE</scope>
    <source>
        <strain evidence="26">G2M05</strain>
    </source>
</reference>
<evidence type="ECO:0000256" key="12">
    <source>
        <dbReference type="ARBA" id="ARBA00022796"/>
    </source>
</evidence>
<keyword evidence="13 23" id="KW-0067">ATP-binding</keyword>
<dbReference type="PROSITE" id="PS50846">
    <property type="entry name" value="HMA_2"/>
    <property type="match status" value="2"/>
</dbReference>
<dbReference type="InterPro" id="IPR044492">
    <property type="entry name" value="P_typ_ATPase_HD_dom"/>
</dbReference>
<evidence type="ECO:0000256" key="14">
    <source>
        <dbReference type="ARBA" id="ARBA00022842"/>
    </source>
</evidence>
<evidence type="ECO:0000256" key="20">
    <source>
        <dbReference type="ARBA" id="ARBA00029719"/>
    </source>
</evidence>
<dbReference type="NCBIfam" id="TIGR01511">
    <property type="entry name" value="ATPase-IB1_Cu"/>
    <property type="match status" value="1"/>
</dbReference>
<dbReference type="NCBIfam" id="TIGR01494">
    <property type="entry name" value="ATPase_P-type"/>
    <property type="match status" value="1"/>
</dbReference>
<keyword evidence="14" id="KW-0460">Magnesium</keyword>
<evidence type="ECO:0000256" key="16">
    <source>
        <dbReference type="ARBA" id="ARBA00022989"/>
    </source>
</evidence>
<dbReference type="SUPFAM" id="SSF55008">
    <property type="entry name" value="HMA, heavy metal-associated domain"/>
    <property type="match status" value="4"/>
</dbReference>
<feature type="compositionally biased region" description="Polar residues" evidence="24">
    <location>
        <begin position="221"/>
        <end position="239"/>
    </location>
</feature>
<keyword evidence="5" id="KW-0813">Transport</keyword>
<dbReference type="PROSITE" id="PS01229">
    <property type="entry name" value="COF_2"/>
    <property type="match status" value="1"/>
</dbReference>
<dbReference type="SUPFAM" id="SSF81653">
    <property type="entry name" value="Calcium ATPase, transduction domain A"/>
    <property type="match status" value="1"/>
</dbReference>
<dbReference type="SFLD" id="SFLDG00002">
    <property type="entry name" value="C1.7:_P-type_atpase_like"/>
    <property type="match status" value="1"/>
</dbReference>
<dbReference type="InterPro" id="IPR023214">
    <property type="entry name" value="HAD_sf"/>
</dbReference>
<evidence type="ECO:0000256" key="17">
    <source>
        <dbReference type="ARBA" id="ARBA00023008"/>
    </source>
</evidence>
<dbReference type="GO" id="GO:0005524">
    <property type="term" value="F:ATP binding"/>
    <property type="evidence" value="ECO:0007669"/>
    <property type="project" value="UniProtKB-UniRule"/>
</dbReference>
<dbReference type="CDD" id="cd00371">
    <property type="entry name" value="HMA"/>
    <property type="match status" value="3"/>
</dbReference>
<dbReference type="InterPro" id="IPR036412">
    <property type="entry name" value="HAD-like_sf"/>
</dbReference>
<dbReference type="NCBIfam" id="TIGR01525">
    <property type="entry name" value="ATPase-IB_hvy"/>
    <property type="match status" value="1"/>
</dbReference>
<dbReference type="GO" id="GO:0016887">
    <property type="term" value="F:ATP hydrolysis activity"/>
    <property type="evidence" value="ECO:0007669"/>
    <property type="project" value="InterPro"/>
</dbReference>
<evidence type="ECO:0000259" key="25">
    <source>
        <dbReference type="PROSITE" id="PS50846"/>
    </source>
</evidence>
<evidence type="ECO:0000256" key="13">
    <source>
        <dbReference type="ARBA" id="ARBA00022840"/>
    </source>
</evidence>
<dbReference type="CDD" id="cd02094">
    <property type="entry name" value="P-type_ATPase_Cu-like"/>
    <property type="match status" value="1"/>
</dbReference>
<dbReference type="Pfam" id="PF00122">
    <property type="entry name" value="E1-E2_ATPase"/>
    <property type="match status" value="1"/>
</dbReference>
<dbReference type="PRINTS" id="PR00942">
    <property type="entry name" value="CUATPASEI"/>
</dbReference>
<keyword evidence="19 23" id="KW-0472">Membrane</keyword>
<gene>
    <name evidence="26" type="ORF">Q4568_13180</name>
</gene>
<evidence type="ECO:0000256" key="18">
    <source>
        <dbReference type="ARBA" id="ARBA00023065"/>
    </source>
</evidence>
<dbReference type="SUPFAM" id="SSF56784">
    <property type="entry name" value="HAD-like"/>
    <property type="match status" value="1"/>
</dbReference>
<keyword evidence="9 23" id="KW-0479">Metal-binding</keyword>
<dbReference type="InterPro" id="IPR006121">
    <property type="entry name" value="HMA_dom"/>
</dbReference>
<dbReference type="InterPro" id="IPR023298">
    <property type="entry name" value="ATPase_P-typ_TM_dom_sf"/>
</dbReference>
<comment type="subcellular location">
    <subcellularLocation>
        <location evidence="1">Cell membrane</location>
        <topology evidence="1">Multi-pass membrane protein</topology>
    </subcellularLocation>
</comment>
<dbReference type="EC" id="7.2.2.8" evidence="3"/>
<dbReference type="InterPro" id="IPR001757">
    <property type="entry name" value="P_typ_ATPase"/>
</dbReference>
<dbReference type="PROSITE" id="PS01047">
    <property type="entry name" value="HMA_1"/>
    <property type="match status" value="1"/>
</dbReference>
<protein>
    <recommendedName>
        <fullName evidence="4">Copper-exporting P-type ATPase</fullName>
        <ecNumber evidence="3">7.2.2.8</ecNumber>
    </recommendedName>
    <alternativeName>
        <fullName evidence="20">Copper-exporting P-type ATPase A</fullName>
    </alternativeName>
    <alternativeName>
        <fullName evidence="21">Cu(+)-exporting ATPase</fullName>
    </alternativeName>
</protein>
<feature type="domain" description="HMA" evidence="25">
    <location>
        <begin position="127"/>
        <end position="188"/>
    </location>
</feature>
<dbReference type="SUPFAM" id="SSF81665">
    <property type="entry name" value="Calcium ATPase, transmembrane domain M"/>
    <property type="match status" value="1"/>
</dbReference>
<proteinExistence type="inferred from homology"/>
<dbReference type="PRINTS" id="PR00119">
    <property type="entry name" value="CATATPASE"/>
</dbReference>
<keyword evidence="15" id="KW-1278">Translocase</keyword>
<keyword evidence="12" id="KW-0187">Copper transport</keyword>
<evidence type="ECO:0000256" key="4">
    <source>
        <dbReference type="ARBA" id="ARBA00015102"/>
    </source>
</evidence>
<feature type="domain" description="HMA" evidence="25">
    <location>
        <begin position="242"/>
        <end position="305"/>
    </location>
</feature>
<dbReference type="GO" id="GO:0055070">
    <property type="term" value="P:copper ion homeostasis"/>
    <property type="evidence" value="ECO:0007669"/>
    <property type="project" value="TreeGrafter"/>
</dbReference>
<feature type="compositionally biased region" description="Polar residues" evidence="24">
    <location>
        <begin position="197"/>
        <end position="209"/>
    </location>
</feature>
<evidence type="ECO:0000256" key="22">
    <source>
        <dbReference type="ARBA" id="ARBA00049289"/>
    </source>
</evidence>
<evidence type="ECO:0000256" key="11">
    <source>
        <dbReference type="ARBA" id="ARBA00022741"/>
    </source>
</evidence>
<dbReference type="Gene3D" id="3.40.1110.10">
    <property type="entry name" value="Calcium-transporting ATPase, cytoplasmic domain N"/>
    <property type="match status" value="1"/>
</dbReference>
<dbReference type="EMBL" id="JAUOPU010000013">
    <property type="protein sequence ID" value="MDO6543494.1"/>
    <property type="molecule type" value="Genomic_DNA"/>
</dbReference>
<comment type="caution">
    <text evidence="26">The sequence shown here is derived from an EMBL/GenBank/DDBJ whole genome shotgun (WGS) entry which is preliminary data.</text>
</comment>
<keyword evidence="17" id="KW-0186">Copper</keyword>
<dbReference type="Pfam" id="PF00403">
    <property type="entry name" value="HMA"/>
    <property type="match status" value="2"/>
</dbReference>
<keyword evidence="11 23" id="KW-0547">Nucleotide-binding</keyword>
<dbReference type="SFLD" id="SFLDF00027">
    <property type="entry name" value="p-type_atpase"/>
    <property type="match status" value="1"/>
</dbReference>
<evidence type="ECO:0000256" key="19">
    <source>
        <dbReference type="ARBA" id="ARBA00023136"/>
    </source>
</evidence>
<dbReference type="InterPro" id="IPR017969">
    <property type="entry name" value="Heavy-metal-associated_CS"/>
</dbReference>
<keyword evidence="8 23" id="KW-0812">Transmembrane</keyword>
<evidence type="ECO:0000256" key="10">
    <source>
        <dbReference type="ARBA" id="ARBA00022737"/>
    </source>
</evidence>
<comment type="catalytic activity">
    <reaction evidence="22">
        <text>Cu(+)(in) + ATP + H2O = Cu(+)(out) + ADP + phosphate + H(+)</text>
        <dbReference type="Rhea" id="RHEA:25792"/>
        <dbReference type="ChEBI" id="CHEBI:15377"/>
        <dbReference type="ChEBI" id="CHEBI:15378"/>
        <dbReference type="ChEBI" id="CHEBI:30616"/>
        <dbReference type="ChEBI" id="CHEBI:43474"/>
        <dbReference type="ChEBI" id="CHEBI:49552"/>
        <dbReference type="ChEBI" id="CHEBI:456216"/>
        <dbReference type="EC" id="7.2.2.8"/>
    </reaction>
</comment>
<dbReference type="GO" id="GO:0005507">
    <property type="term" value="F:copper ion binding"/>
    <property type="evidence" value="ECO:0007669"/>
    <property type="project" value="TreeGrafter"/>
</dbReference>
<feature type="transmembrane region" description="Helical" evidence="23">
    <location>
        <begin position="930"/>
        <end position="949"/>
    </location>
</feature>
<evidence type="ECO:0000256" key="9">
    <source>
        <dbReference type="ARBA" id="ARBA00022723"/>
    </source>
</evidence>
<keyword evidence="16 23" id="KW-1133">Transmembrane helix</keyword>
<dbReference type="Gene3D" id="2.70.150.10">
    <property type="entry name" value="Calcium-transporting ATPase, cytoplasmic transduction domain A"/>
    <property type="match status" value="1"/>
</dbReference>
<name>A0AAW7Y7L2_9GAMM</name>
<feature type="transmembrane region" description="Helical" evidence="23">
    <location>
        <begin position="332"/>
        <end position="354"/>
    </location>
</feature>
<evidence type="ECO:0000256" key="1">
    <source>
        <dbReference type="ARBA" id="ARBA00004651"/>
    </source>
</evidence>
<dbReference type="Gene3D" id="3.40.50.1000">
    <property type="entry name" value="HAD superfamily/HAD-like"/>
    <property type="match status" value="1"/>
</dbReference>
<dbReference type="GO" id="GO:0060003">
    <property type="term" value="P:copper ion export"/>
    <property type="evidence" value="ECO:0007669"/>
    <property type="project" value="UniProtKB-ARBA"/>
</dbReference>
<dbReference type="PANTHER" id="PTHR43520">
    <property type="entry name" value="ATP7, ISOFORM B"/>
    <property type="match status" value="1"/>
</dbReference>
<dbReference type="PANTHER" id="PTHR43520:SF6">
    <property type="entry name" value="COPPER-EXPORTING P-TYPE ATPASE"/>
    <property type="match status" value="1"/>
</dbReference>
<evidence type="ECO:0000313" key="27">
    <source>
        <dbReference type="Proteomes" id="UP001170624"/>
    </source>
</evidence>
<feature type="transmembrane region" description="Helical" evidence="23">
    <location>
        <begin position="360"/>
        <end position="378"/>
    </location>
</feature>
<feature type="transmembrane region" description="Helical" evidence="23">
    <location>
        <begin position="399"/>
        <end position="421"/>
    </location>
</feature>
<dbReference type="GO" id="GO:0140581">
    <property type="term" value="F:P-type monovalent copper transporter activity"/>
    <property type="evidence" value="ECO:0007669"/>
    <property type="project" value="UniProtKB-EC"/>
</dbReference>
<dbReference type="InterPro" id="IPR023299">
    <property type="entry name" value="ATPase_P-typ_cyto_dom_N"/>
</dbReference>
<feature type="region of interest" description="Disordered" evidence="24">
    <location>
        <begin position="191"/>
        <end position="239"/>
    </location>
</feature>
<dbReference type="SFLD" id="SFLDS00003">
    <property type="entry name" value="Haloacid_Dehalogenase"/>
    <property type="match status" value="1"/>
</dbReference>
<evidence type="ECO:0000256" key="21">
    <source>
        <dbReference type="ARBA" id="ARBA00033239"/>
    </source>
</evidence>
<comment type="similarity">
    <text evidence="2 23">Belongs to the cation transport ATPase (P-type) (TC 3.A.3) family. Type IB subfamily.</text>
</comment>
<dbReference type="RefSeq" id="WP_303499971.1">
    <property type="nucleotide sequence ID" value="NZ_JAUOPU010000013.1"/>
</dbReference>
<keyword evidence="6 23" id="KW-1003">Cell membrane</keyword>
<dbReference type="InterPro" id="IPR036163">
    <property type="entry name" value="HMA_dom_sf"/>
</dbReference>
<feature type="transmembrane region" description="Helical" evidence="23">
    <location>
        <begin position="608"/>
        <end position="631"/>
    </location>
</feature>
<dbReference type="PROSITE" id="PS00154">
    <property type="entry name" value="ATPASE_E1_E2"/>
    <property type="match status" value="1"/>
</dbReference>
<dbReference type="InterPro" id="IPR059000">
    <property type="entry name" value="ATPase_P-type_domA"/>
</dbReference>
<dbReference type="InterPro" id="IPR008250">
    <property type="entry name" value="ATPase_P-typ_transduc_dom_A_sf"/>
</dbReference>
<dbReference type="FunFam" id="2.70.150.10:FF:000020">
    <property type="entry name" value="Copper-exporting P-type ATPase A"/>
    <property type="match status" value="1"/>
</dbReference>
<dbReference type="GO" id="GO:0043682">
    <property type="term" value="F:P-type divalent copper transporter activity"/>
    <property type="evidence" value="ECO:0007669"/>
    <property type="project" value="TreeGrafter"/>
</dbReference>
<evidence type="ECO:0000256" key="3">
    <source>
        <dbReference type="ARBA" id="ARBA00012517"/>
    </source>
</evidence>
<dbReference type="AlphaFoldDB" id="A0AAW7Y7L2"/>
<organism evidence="26 27">
    <name type="scientific">Photobacterium sanguinicancri</name>
    <dbReference type="NCBI Taxonomy" id="875932"/>
    <lineage>
        <taxon>Bacteria</taxon>
        <taxon>Pseudomonadati</taxon>
        <taxon>Pseudomonadota</taxon>
        <taxon>Gammaproteobacteria</taxon>
        <taxon>Vibrionales</taxon>
        <taxon>Vibrionaceae</taxon>
        <taxon>Photobacterium</taxon>
    </lineage>
</organism>
<evidence type="ECO:0000256" key="8">
    <source>
        <dbReference type="ARBA" id="ARBA00022692"/>
    </source>
</evidence>
<dbReference type="Gene3D" id="3.30.70.100">
    <property type="match status" value="3"/>
</dbReference>
<dbReference type="InterPro" id="IPR027256">
    <property type="entry name" value="P-typ_ATPase_IB"/>
</dbReference>
<dbReference type="Pfam" id="PF00702">
    <property type="entry name" value="Hydrolase"/>
    <property type="match status" value="1"/>
</dbReference>
<feature type="transmembrane region" description="Helical" evidence="23">
    <location>
        <begin position="955"/>
        <end position="976"/>
    </location>
</feature>
<evidence type="ECO:0000256" key="7">
    <source>
        <dbReference type="ARBA" id="ARBA00022553"/>
    </source>
</evidence>
<evidence type="ECO:0000256" key="6">
    <source>
        <dbReference type="ARBA" id="ARBA00022475"/>
    </source>
</evidence>
<evidence type="ECO:0000256" key="23">
    <source>
        <dbReference type="RuleBase" id="RU362081"/>
    </source>
</evidence>
<evidence type="ECO:0000256" key="2">
    <source>
        <dbReference type="ARBA" id="ARBA00006024"/>
    </source>
</evidence>
<evidence type="ECO:0000256" key="24">
    <source>
        <dbReference type="SAM" id="MobiDB-lite"/>
    </source>
</evidence>
<keyword evidence="10" id="KW-0677">Repeat</keyword>
<accession>A0AAW7Y7L2</accession>